<protein>
    <recommendedName>
        <fullName evidence="2">DUF5658 domain-containing protein</fullName>
    </recommendedName>
</protein>
<dbReference type="EMBL" id="CP007140">
    <property type="protein sequence ID" value="AJC72359.1"/>
    <property type="molecule type" value="Genomic_DNA"/>
</dbReference>
<dbReference type="RefSeq" id="WP_062373273.1">
    <property type="nucleotide sequence ID" value="NZ_CP007140.1"/>
</dbReference>
<dbReference type="OrthoDB" id="97614at2157"/>
<dbReference type="GeneID" id="27135889"/>
<keyword evidence="1" id="KW-1133">Transmembrane helix</keyword>
<evidence type="ECO:0000259" key="2">
    <source>
        <dbReference type="Pfam" id="PF18902"/>
    </source>
</evidence>
<dbReference type="PATRIC" id="fig|1432656.3.peg.1858"/>
<dbReference type="KEGG" id="tgy:X802_09530"/>
<sequence>MSGKAKTYAFIFVVFAIVDALTTWFGVRMGFTEANAAIAERLEDSVLFFGSYAFFTALGVAVIALSIKLEKLNPAFKLVAIGMVVLKAIPAVNNVLLLAGISRPSVFLTTVEPLLKLASG</sequence>
<dbReference type="Proteomes" id="UP000062043">
    <property type="component" value="Chromosome"/>
</dbReference>
<evidence type="ECO:0000313" key="4">
    <source>
        <dbReference type="Proteomes" id="UP000062043"/>
    </source>
</evidence>
<evidence type="ECO:0000256" key="1">
    <source>
        <dbReference type="SAM" id="Phobius"/>
    </source>
</evidence>
<name>A0A0X1KM74_9EURY</name>
<keyword evidence="4" id="KW-1185">Reference proteome</keyword>
<feature type="transmembrane region" description="Helical" evidence="1">
    <location>
        <begin position="47"/>
        <end position="67"/>
    </location>
</feature>
<evidence type="ECO:0000313" key="3">
    <source>
        <dbReference type="EMBL" id="AJC72359.1"/>
    </source>
</evidence>
<feature type="transmembrane region" description="Helical" evidence="1">
    <location>
        <begin position="7"/>
        <end position="27"/>
    </location>
</feature>
<accession>A0A0X1KM74</accession>
<feature type="transmembrane region" description="Helical" evidence="1">
    <location>
        <begin position="79"/>
        <end position="101"/>
    </location>
</feature>
<feature type="domain" description="DUF5658" evidence="2">
    <location>
        <begin position="11"/>
        <end position="99"/>
    </location>
</feature>
<keyword evidence="1" id="KW-0472">Membrane</keyword>
<dbReference type="InterPro" id="IPR043717">
    <property type="entry name" value="DUF5658"/>
</dbReference>
<organism evidence="3 4">
    <name type="scientific">Thermococcus guaymasensis DSM 11113</name>
    <dbReference type="NCBI Taxonomy" id="1432656"/>
    <lineage>
        <taxon>Archaea</taxon>
        <taxon>Methanobacteriati</taxon>
        <taxon>Methanobacteriota</taxon>
        <taxon>Thermococci</taxon>
        <taxon>Thermococcales</taxon>
        <taxon>Thermococcaceae</taxon>
        <taxon>Thermococcus</taxon>
    </lineage>
</organism>
<dbReference type="Pfam" id="PF18902">
    <property type="entry name" value="DUF5658"/>
    <property type="match status" value="1"/>
</dbReference>
<gene>
    <name evidence="3" type="ORF">X802_09530</name>
</gene>
<reference evidence="3 4" key="1">
    <citation type="submission" date="2014-01" db="EMBL/GenBank/DDBJ databases">
        <title>Genome sequencing of Thermococcus guaymasensis.</title>
        <authorList>
            <person name="Zhang X."/>
            <person name="Alvare G."/>
            <person name="Fristensky B."/>
            <person name="Chen L."/>
            <person name="Suen T."/>
            <person name="Chen Q."/>
            <person name="Ma K."/>
        </authorList>
    </citation>
    <scope>NUCLEOTIDE SEQUENCE [LARGE SCALE GENOMIC DNA]</scope>
    <source>
        <strain evidence="3 4">DSM 11113</strain>
    </source>
</reference>
<proteinExistence type="predicted"/>
<keyword evidence="1" id="KW-0812">Transmembrane</keyword>
<dbReference type="AlphaFoldDB" id="A0A0X1KM74"/>